<dbReference type="PROSITE" id="PS50889">
    <property type="entry name" value="S4"/>
    <property type="match status" value="1"/>
</dbReference>
<dbReference type="PIRSF" id="PIRSF038881">
    <property type="entry name" value="RNAbp_HP1423"/>
    <property type="match status" value="1"/>
</dbReference>
<dbReference type="GO" id="GO:0000049">
    <property type="term" value="F:tRNA binding"/>
    <property type="evidence" value="ECO:0007669"/>
    <property type="project" value="UniProtKB-KW"/>
</dbReference>
<accession>A0A9D1G8F1</accession>
<evidence type="ECO:0000256" key="2">
    <source>
        <dbReference type="ARBA" id="ARBA00022730"/>
    </source>
</evidence>
<feature type="domain" description="RNA-binding S4" evidence="6">
    <location>
        <begin position="1"/>
        <end position="62"/>
    </location>
</feature>
<evidence type="ECO:0000256" key="5">
    <source>
        <dbReference type="PROSITE-ProRule" id="PRU00182"/>
    </source>
</evidence>
<dbReference type="GO" id="GO:0019843">
    <property type="term" value="F:rRNA binding"/>
    <property type="evidence" value="ECO:0007669"/>
    <property type="project" value="UniProtKB-KW"/>
</dbReference>
<dbReference type="Gene3D" id="3.10.290.10">
    <property type="entry name" value="RNA-binding S4 domain"/>
    <property type="match status" value="1"/>
</dbReference>
<reference evidence="7" key="2">
    <citation type="journal article" date="2021" name="PeerJ">
        <title>Extensive microbial diversity within the chicken gut microbiome revealed by metagenomics and culture.</title>
        <authorList>
            <person name="Gilroy R."/>
            <person name="Ravi A."/>
            <person name="Getino M."/>
            <person name="Pursley I."/>
            <person name="Horton D.L."/>
            <person name="Alikhan N.F."/>
            <person name="Baker D."/>
            <person name="Gharbi K."/>
            <person name="Hall N."/>
            <person name="Watson M."/>
            <person name="Adriaenssens E.M."/>
            <person name="Foster-Nyarko E."/>
            <person name="Jarju S."/>
            <person name="Secka A."/>
            <person name="Antonio M."/>
            <person name="Oren A."/>
            <person name="Chaudhuri R.R."/>
            <person name="La Ragione R."/>
            <person name="Hildebrand F."/>
            <person name="Pallen M.J."/>
        </authorList>
    </citation>
    <scope>NUCLEOTIDE SEQUENCE</scope>
    <source>
        <strain evidence="7">14508</strain>
    </source>
</reference>
<keyword evidence="2" id="KW-0699">rRNA-binding</keyword>
<dbReference type="Pfam" id="PF01479">
    <property type="entry name" value="S4"/>
    <property type="match status" value="1"/>
</dbReference>
<sequence>MRLDKFLKTCRIIKRRTISKEIILFGQVMVNGKIAKPSTLVKENDFITLFLETKKITIQVMHLSIPKTKNDNSYSMYQIIEEEVISSPS</sequence>
<dbReference type="InterPro" id="IPR002942">
    <property type="entry name" value="S4_RNA-bd"/>
</dbReference>
<reference evidence="7" key="1">
    <citation type="submission" date="2020-10" db="EMBL/GenBank/DDBJ databases">
        <authorList>
            <person name="Gilroy R."/>
        </authorList>
    </citation>
    <scope>NUCLEOTIDE SEQUENCE</scope>
    <source>
        <strain evidence="7">14508</strain>
    </source>
</reference>
<keyword evidence="4" id="KW-0648">Protein biosynthesis</keyword>
<comment type="caution">
    <text evidence="7">The sequence shown here is derived from an EMBL/GenBank/DDBJ whole genome shotgun (WGS) entry which is preliminary data.</text>
</comment>
<evidence type="ECO:0000256" key="4">
    <source>
        <dbReference type="ARBA" id="ARBA00022917"/>
    </source>
</evidence>
<keyword evidence="1" id="KW-0820">tRNA-binding</keyword>
<evidence type="ECO:0000313" key="7">
    <source>
        <dbReference type="EMBL" id="HIT17190.1"/>
    </source>
</evidence>
<protein>
    <submittedName>
        <fullName evidence="7">RNA-binding S4 domain-containing protein</fullName>
    </submittedName>
</protein>
<dbReference type="InterPro" id="IPR025490">
    <property type="entry name" value="RqcP"/>
</dbReference>
<evidence type="ECO:0000256" key="1">
    <source>
        <dbReference type="ARBA" id="ARBA00022555"/>
    </source>
</evidence>
<dbReference type="SUPFAM" id="SSF55174">
    <property type="entry name" value="Alpha-L RNA-binding motif"/>
    <property type="match status" value="1"/>
</dbReference>
<dbReference type="AlphaFoldDB" id="A0A9D1G8F1"/>
<organism evidence="7 8">
    <name type="scientific">Candidatus Caccosoma faecigallinarum</name>
    <dbReference type="NCBI Taxonomy" id="2840720"/>
    <lineage>
        <taxon>Bacteria</taxon>
        <taxon>Bacillati</taxon>
        <taxon>Bacillota</taxon>
        <taxon>Bacillota incertae sedis</taxon>
        <taxon>Candidatus Caccosoma</taxon>
    </lineage>
</organism>
<evidence type="ECO:0000256" key="3">
    <source>
        <dbReference type="ARBA" id="ARBA00022884"/>
    </source>
</evidence>
<dbReference type="Proteomes" id="UP000886893">
    <property type="component" value="Unassembled WGS sequence"/>
</dbReference>
<name>A0A9D1G8F1_9FIRM</name>
<proteinExistence type="predicted"/>
<keyword evidence="3 5" id="KW-0694">RNA-binding</keyword>
<dbReference type="EMBL" id="DVKI01000072">
    <property type="protein sequence ID" value="HIT17190.1"/>
    <property type="molecule type" value="Genomic_DNA"/>
</dbReference>
<evidence type="ECO:0000259" key="6">
    <source>
        <dbReference type="SMART" id="SM00363"/>
    </source>
</evidence>
<dbReference type="InterPro" id="IPR036986">
    <property type="entry name" value="S4_RNA-bd_sf"/>
</dbReference>
<dbReference type="GO" id="GO:0006412">
    <property type="term" value="P:translation"/>
    <property type="evidence" value="ECO:0007669"/>
    <property type="project" value="UniProtKB-KW"/>
</dbReference>
<dbReference type="CDD" id="cd00165">
    <property type="entry name" value="S4"/>
    <property type="match status" value="1"/>
</dbReference>
<gene>
    <name evidence="7" type="ORF">IAD04_02270</name>
</gene>
<dbReference type="SMART" id="SM00363">
    <property type="entry name" value="S4"/>
    <property type="match status" value="1"/>
</dbReference>
<evidence type="ECO:0000313" key="8">
    <source>
        <dbReference type="Proteomes" id="UP000886893"/>
    </source>
</evidence>